<organism evidence="2 3">
    <name type="scientific">Siminovitchia thermophila</name>
    <dbReference type="NCBI Taxonomy" id="1245522"/>
    <lineage>
        <taxon>Bacteria</taxon>
        <taxon>Bacillati</taxon>
        <taxon>Bacillota</taxon>
        <taxon>Bacilli</taxon>
        <taxon>Bacillales</taxon>
        <taxon>Bacillaceae</taxon>
        <taxon>Siminovitchia</taxon>
    </lineage>
</organism>
<dbReference type="Proteomes" id="UP000823485">
    <property type="component" value="Unassembled WGS sequence"/>
</dbReference>
<dbReference type="EMBL" id="JAFBFH010000001">
    <property type="protein sequence ID" value="MBM7713174.1"/>
    <property type="molecule type" value="Genomic_DNA"/>
</dbReference>
<reference evidence="2 3" key="1">
    <citation type="submission" date="2021-01" db="EMBL/GenBank/DDBJ databases">
        <title>Genomic Encyclopedia of Type Strains, Phase IV (KMG-IV): sequencing the most valuable type-strain genomes for metagenomic binning, comparative biology and taxonomic classification.</title>
        <authorList>
            <person name="Goeker M."/>
        </authorList>
    </citation>
    <scope>NUCLEOTIDE SEQUENCE [LARGE SCALE GENOMIC DNA]</scope>
    <source>
        <strain evidence="2 3">DSM 105453</strain>
    </source>
</reference>
<dbReference type="InterPro" id="IPR001279">
    <property type="entry name" value="Metallo-B-lactamas"/>
</dbReference>
<dbReference type="InterPro" id="IPR050662">
    <property type="entry name" value="Sec-metab_biosynth-thioest"/>
</dbReference>
<dbReference type="PANTHER" id="PTHR23131">
    <property type="entry name" value="ENDORIBONUCLEASE LACTB2"/>
    <property type="match status" value="1"/>
</dbReference>
<comment type="caution">
    <text evidence="2">The sequence shown here is derived from an EMBL/GenBank/DDBJ whole genome shotgun (WGS) entry which is preliminary data.</text>
</comment>
<gene>
    <name evidence="2" type="ORF">JOC94_000140</name>
</gene>
<proteinExistence type="predicted"/>
<dbReference type="SMART" id="SM00849">
    <property type="entry name" value="Lactamase_B"/>
    <property type="match status" value="1"/>
</dbReference>
<accession>A0ABS2R0R2</accession>
<dbReference type="SUPFAM" id="SSF56281">
    <property type="entry name" value="Metallo-hydrolase/oxidoreductase"/>
    <property type="match status" value="1"/>
</dbReference>
<evidence type="ECO:0000313" key="2">
    <source>
        <dbReference type="EMBL" id="MBM7713174.1"/>
    </source>
</evidence>
<evidence type="ECO:0000259" key="1">
    <source>
        <dbReference type="SMART" id="SM00849"/>
    </source>
</evidence>
<name>A0ABS2R0R2_9BACI</name>
<dbReference type="Pfam" id="PF00753">
    <property type="entry name" value="Lactamase_B"/>
    <property type="match status" value="1"/>
</dbReference>
<dbReference type="RefSeq" id="WP_236016923.1">
    <property type="nucleotide sequence ID" value="NZ_JAFBFH010000001.1"/>
</dbReference>
<dbReference type="PANTHER" id="PTHR23131:SF4">
    <property type="entry name" value="METALLO-BETA-LACTAMASE SUPERFAMILY POTEIN"/>
    <property type="match status" value="1"/>
</dbReference>
<feature type="domain" description="Metallo-beta-lactamase" evidence="1">
    <location>
        <begin position="22"/>
        <end position="235"/>
    </location>
</feature>
<evidence type="ECO:0000313" key="3">
    <source>
        <dbReference type="Proteomes" id="UP000823485"/>
    </source>
</evidence>
<dbReference type="InterPro" id="IPR036866">
    <property type="entry name" value="RibonucZ/Hydroxyglut_hydro"/>
</dbReference>
<keyword evidence="3" id="KW-1185">Reference proteome</keyword>
<dbReference type="Gene3D" id="3.60.15.10">
    <property type="entry name" value="Ribonuclease Z/Hydroxyacylglutathione hydrolase-like"/>
    <property type="match status" value="1"/>
</dbReference>
<protein>
    <submittedName>
        <fullName evidence="2">Glyoxylase-like metal-dependent hydrolase (Beta-lactamase superfamily II)</fullName>
    </submittedName>
</protein>
<sequence length="321" mass="36755">MPIVQHMDIFPIHVPVSSSLRSINFYLVQSGQSLILIDAGYNNDDCRKALVDTLKQNEFALKDLTHIILTHHHIDHAGLVNCLTAEHPIPVYAHPLSFPRLKRASVFLQMRIQFFQELYETMGCGQQGKKQIEHLKKTMKENESQKITAELVEVGENFGDHFEVLEVPGHAPDQIALYDRKQERLFAGDLLISHISSNALVEPDENGKRIPSLLIHIDSLKKCLSLSLEQVYSGHGKVIQQPKELIQKRLDGIEKKAERFLTLIKGGKRTANDIAETYYKDVYDQQFPLVMSEVIGHLDYLEQREKIQKEKVHGIWRYTSS</sequence>